<evidence type="ECO:0000313" key="1">
    <source>
        <dbReference type="EMBL" id="MBW6390490.1"/>
    </source>
</evidence>
<comment type="caution">
    <text evidence="1">The sequence shown here is derived from an EMBL/GenBank/DDBJ whole genome shotgun (WGS) entry which is preliminary data.</text>
</comment>
<organism evidence="1 2">
    <name type="scientific">Billgrantia antri</name>
    <dbReference type="NCBI Taxonomy" id="2846777"/>
    <lineage>
        <taxon>Bacteria</taxon>
        <taxon>Pseudomonadati</taxon>
        <taxon>Pseudomonadota</taxon>
        <taxon>Gammaproteobacteria</taxon>
        <taxon>Oceanospirillales</taxon>
        <taxon>Halomonadaceae</taxon>
        <taxon>Billgrantia</taxon>
    </lineage>
</organism>
<evidence type="ECO:0000313" key="2">
    <source>
        <dbReference type="Proteomes" id="UP000769617"/>
    </source>
</evidence>
<dbReference type="Proteomes" id="UP000769617">
    <property type="component" value="Unassembled WGS sequence"/>
</dbReference>
<keyword evidence="2" id="KW-1185">Reference proteome</keyword>
<dbReference type="RefSeq" id="WP_219790899.1">
    <property type="nucleotide sequence ID" value="NZ_JAHYCA010000002.1"/>
</dbReference>
<proteinExistence type="predicted"/>
<dbReference type="EMBL" id="JAHYCA010000002">
    <property type="protein sequence ID" value="MBW6390490.1"/>
    <property type="molecule type" value="Genomic_DNA"/>
</dbReference>
<sequence length="53" mass="6007">MRDSRHATTILRKGRRHGIVFEGAALLVASTLRLVRLKCHHGYRHMTGRQKGG</sequence>
<name>A0ABS6ZK95_9GAMM</name>
<protein>
    <submittedName>
        <fullName evidence="1">Uncharacterized protein</fullName>
    </submittedName>
</protein>
<reference evidence="1 2" key="1">
    <citation type="submission" date="2021-07" db="EMBL/GenBank/DDBJ databases">
        <authorList>
            <person name="So Y."/>
        </authorList>
    </citation>
    <scope>NUCLEOTIDE SEQUENCE [LARGE SCALE GENOMIC DNA]</scope>
    <source>
        <strain evidence="1 2">Y3S6</strain>
    </source>
</reference>
<gene>
    <name evidence="1" type="ORF">KPL81_04865</name>
</gene>
<accession>A0ABS6ZK95</accession>